<evidence type="ECO:0000313" key="2">
    <source>
        <dbReference type="Proteomes" id="UP001621512"/>
    </source>
</evidence>
<keyword evidence="2" id="KW-1185">Reference proteome</keyword>
<name>A0ABZ1MH78_STREF</name>
<sequence length="225" mass="24355">MGLWHVFYADWQMECCGTPFSVGDEVSWPLLLLDADDVYGGGWHDQLTKVAGPVEQVGGVRVVREETGLTVALGGEPGGWIRSVGLLSVERHGASWPQVAGRVRAVQVLSQGYAESPPGSRSWEPVPGERGLRLVEQCPKWFADDAAEQGRRRRESGVVVTLEVPGTDSWLSHAVRTARGMPQQDTEPGAETQGIPAEALTSLLESLSTVAPPRHSRAGRPRHHA</sequence>
<protein>
    <submittedName>
        <fullName evidence="1">Uncharacterized protein</fullName>
    </submittedName>
</protein>
<dbReference type="EMBL" id="CP108341">
    <property type="protein sequence ID" value="WTW26760.1"/>
    <property type="molecule type" value="Genomic_DNA"/>
</dbReference>
<evidence type="ECO:0000313" key="1">
    <source>
        <dbReference type="EMBL" id="WTW26760.1"/>
    </source>
</evidence>
<accession>A0ABZ1MH78</accession>
<gene>
    <name evidence="1" type="ORF">OHU35_12170</name>
</gene>
<organism evidence="1 2">
    <name type="scientific">Streptomyces purpurascens</name>
    <dbReference type="NCBI Taxonomy" id="1924"/>
    <lineage>
        <taxon>Bacteria</taxon>
        <taxon>Bacillati</taxon>
        <taxon>Actinomycetota</taxon>
        <taxon>Actinomycetes</taxon>
        <taxon>Kitasatosporales</taxon>
        <taxon>Streptomycetaceae</taxon>
        <taxon>Streptomyces</taxon>
    </lineage>
</organism>
<dbReference type="InterPro" id="IPR046485">
    <property type="entry name" value="DUF6578"/>
</dbReference>
<reference evidence="1 2" key="1">
    <citation type="submission" date="2022-10" db="EMBL/GenBank/DDBJ databases">
        <title>The complete genomes of actinobacterial strains from the NBC collection.</title>
        <authorList>
            <person name="Joergensen T.S."/>
            <person name="Alvarez Arevalo M."/>
            <person name="Sterndorff E.B."/>
            <person name="Faurdal D."/>
            <person name="Vuksanovic O."/>
            <person name="Mourched A.-S."/>
            <person name="Charusanti P."/>
            <person name="Shaw S."/>
            <person name="Blin K."/>
            <person name="Weber T."/>
        </authorList>
    </citation>
    <scope>NUCLEOTIDE SEQUENCE [LARGE SCALE GENOMIC DNA]</scope>
    <source>
        <strain evidence="1 2">NBC_00017</strain>
    </source>
</reference>
<dbReference type="Pfam" id="PF20218">
    <property type="entry name" value="DUF6578"/>
    <property type="match status" value="1"/>
</dbReference>
<proteinExistence type="predicted"/>
<dbReference type="Proteomes" id="UP001621512">
    <property type="component" value="Chromosome"/>
</dbReference>
<dbReference type="RefSeq" id="WP_189724690.1">
    <property type="nucleotide sequence ID" value="NZ_BMUK01000006.1"/>
</dbReference>